<evidence type="ECO:0000256" key="6">
    <source>
        <dbReference type="SAM" id="MobiDB-lite"/>
    </source>
</evidence>
<dbReference type="Proteomes" id="UP000837801">
    <property type="component" value="Unassembled WGS sequence"/>
</dbReference>
<evidence type="ECO:0000256" key="2">
    <source>
        <dbReference type="ARBA" id="ARBA00022737"/>
    </source>
</evidence>
<dbReference type="Pfam" id="PF00642">
    <property type="entry name" value="zf-CCCH"/>
    <property type="match status" value="2"/>
</dbReference>
<feature type="domain" description="C3H1-type" evidence="7">
    <location>
        <begin position="230"/>
        <end position="257"/>
    </location>
</feature>
<keyword evidence="4 5" id="KW-0862">Zinc</keyword>
<gene>
    <name evidence="8" type="ORF">CLIB1423_15S00606</name>
</gene>
<dbReference type="InterPro" id="IPR036855">
    <property type="entry name" value="Znf_CCCH_sf"/>
</dbReference>
<proteinExistence type="predicted"/>
<dbReference type="AlphaFoldDB" id="A0A9P0QSZ0"/>
<keyword evidence="3 5" id="KW-0863">Zinc-finger</keyword>
<reference evidence="8" key="1">
    <citation type="submission" date="2022-03" db="EMBL/GenBank/DDBJ databases">
        <authorList>
            <person name="Legras J.-L."/>
            <person name="Devillers H."/>
            <person name="Grondin C."/>
        </authorList>
    </citation>
    <scope>NUCLEOTIDE SEQUENCE</scope>
    <source>
        <strain evidence="8">CLIB 1423</strain>
    </source>
</reference>
<feature type="zinc finger region" description="C3H1-type" evidence="5">
    <location>
        <begin position="230"/>
        <end position="257"/>
    </location>
</feature>
<evidence type="ECO:0000313" key="8">
    <source>
        <dbReference type="EMBL" id="CAH2354190.1"/>
    </source>
</evidence>
<evidence type="ECO:0000259" key="7">
    <source>
        <dbReference type="PROSITE" id="PS50103"/>
    </source>
</evidence>
<keyword evidence="9" id="KW-1185">Reference proteome</keyword>
<comment type="caution">
    <text evidence="8">The sequence shown here is derived from an EMBL/GenBank/DDBJ whole genome shotgun (WGS) entry which is preliminary data.</text>
</comment>
<sequence>MLQYPIQSIPHISDSKFSYRPSTSPGGSSFTSSSASSDGDLLPDLWSDCQQEANNQYQYSLQQTQLSQFPQVSQMSQHQMLAIGVQQQQQQVQSPIAHMSVWNSDYVPEARLPFPNSFTNELSDLTEENLLKYDPSVDSPPTDYAYNTRNTSVSAHSCEELFDFEQQQQHLHQQHQPPIISKQKPQSVNTQLYKTELCASFVKVGVCPYGNKCQFAHGRSELKIVDRPPKWRSKPCANWSKYGSCRYGNRCCFKHNE</sequence>
<dbReference type="PANTHER" id="PTHR12547">
    <property type="entry name" value="CCCH ZINC FINGER/TIS11-RELATED"/>
    <property type="match status" value="1"/>
</dbReference>
<dbReference type="FunFam" id="4.10.1000.10:FF:000001">
    <property type="entry name" value="zinc finger CCCH domain-containing protein 15-like"/>
    <property type="match status" value="1"/>
</dbReference>
<dbReference type="GO" id="GO:0008270">
    <property type="term" value="F:zinc ion binding"/>
    <property type="evidence" value="ECO:0007669"/>
    <property type="project" value="UniProtKB-KW"/>
</dbReference>
<dbReference type="SUPFAM" id="SSF90229">
    <property type="entry name" value="CCCH zinc finger"/>
    <property type="match status" value="2"/>
</dbReference>
<protein>
    <recommendedName>
        <fullName evidence="7">C3H1-type domain-containing protein</fullName>
    </recommendedName>
</protein>
<evidence type="ECO:0000256" key="1">
    <source>
        <dbReference type="ARBA" id="ARBA00022723"/>
    </source>
</evidence>
<dbReference type="EMBL" id="CAKXYY010000015">
    <property type="protein sequence ID" value="CAH2354190.1"/>
    <property type="molecule type" value="Genomic_DNA"/>
</dbReference>
<dbReference type="GO" id="GO:0003729">
    <property type="term" value="F:mRNA binding"/>
    <property type="evidence" value="ECO:0007669"/>
    <property type="project" value="InterPro"/>
</dbReference>
<accession>A0A9P0QSZ0</accession>
<evidence type="ECO:0000256" key="5">
    <source>
        <dbReference type="PROSITE-ProRule" id="PRU00723"/>
    </source>
</evidence>
<feature type="domain" description="C3H1-type" evidence="7">
    <location>
        <begin position="192"/>
        <end position="220"/>
    </location>
</feature>
<evidence type="ECO:0000256" key="3">
    <source>
        <dbReference type="ARBA" id="ARBA00022771"/>
    </source>
</evidence>
<feature type="compositionally biased region" description="Low complexity" evidence="6">
    <location>
        <begin position="21"/>
        <end position="44"/>
    </location>
</feature>
<name>A0A9P0QSZ0_9ASCO</name>
<dbReference type="InterPro" id="IPR045877">
    <property type="entry name" value="ZFP36-like"/>
</dbReference>
<dbReference type="InterPro" id="IPR000571">
    <property type="entry name" value="Znf_CCCH"/>
</dbReference>
<dbReference type="PANTHER" id="PTHR12547:SF18">
    <property type="entry name" value="PROTEIN TIS11"/>
    <property type="match status" value="1"/>
</dbReference>
<dbReference type="PROSITE" id="PS50103">
    <property type="entry name" value="ZF_C3H1"/>
    <property type="match status" value="2"/>
</dbReference>
<evidence type="ECO:0000313" key="9">
    <source>
        <dbReference type="Proteomes" id="UP000837801"/>
    </source>
</evidence>
<dbReference type="OrthoDB" id="410307at2759"/>
<feature type="region of interest" description="Disordered" evidence="6">
    <location>
        <begin position="15"/>
        <end position="44"/>
    </location>
</feature>
<keyword evidence="1 5" id="KW-0479">Metal-binding</keyword>
<dbReference type="SMART" id="SM00356">
    <property type="entry name" value="ZnF_C3H1"/>
    <property type="match status" value="2"/>
</dbReference>
<organism evidence="8 9">
    <name type="scientific">[Candida] railenensis</name>
    <dbReference type="NCBI Taxonomy" id="45579"/>
    <lineage>
        <taxon>Eukaryota</taxon>
        <taxon>Fungi</taxon>
        <taxon>Dikarya</taxon>
        <taxon>Ascomycota</taxon>
        <taxon>Saccharomycotina</taxon>
        <taxon>Pichiomycetes</taxon>
        <taxon>Debaryomycetaceae</taxon>
        <taxon>Kurtzmaniella</taxon>
    </lineage>
</organism>
<dbReference type="GO" id="GO:0010468">
    <property type="term" value="P:regulation of gene expression"/>
    <property type="evidence" value="ECO:0007669"/>
    <property type="project" value="UniProtKB-ARBA"/>
</dbReference>
<dbReference type="GO" id="GO:0006879">
    <property type="term" value="P:intracellular iron ion homeostasis"/>
    <property type="evidence" value="ECO:0007669"/>
    <property type="project" value="UniProtKB-ARBA"/>
</dbReference>
<dbReference type="Gene3D" id="4.10.1000.10">
    <property type="entry name" value="Zinc finger, CCCH-type"/>
    <property type="match status" value="2"/>
</dbReference>
<keyword evidence="2" id="KW-0677">Repeat</keyword>
<feature type="zinc finger region" description="C3H1-type" evidence="5">
    <location>
        <begin position="192"/>
        <end position="220"/>
    </location>
</feature>
<dbReference type="FunFam" id="4.10.1000.10:FF:000018">
    <property type="entry name" value="Zinc finger protein"/>
    <property type="match status" value="1"/>
</dbReference>
<evidence type="ECO:0000256" key="4">
    <source>
        <dbReference type="ARBA" id="ARBA00022833"/>
    </source>
</evidence>